<name>A0A0E9SK93_ANGAN</name>
<accession>A0A0E9SK93</accession>
<proteinExistence type="predicted"/>
<organism evidence="1">
    <name type="scientific">Anguilla anguilla</name>
    <name type="common">European freshwater eel</name>
    <name type="synonym">Muraena anguilla</name>
    <dbReference type="NCBI Taxonomy" id="7936"/>
    <lineage>
        <taxon>Eukaryota</taxon>
        <taxon>Metazoa</taxon>
        <taxon>Chordata</taxon>
        <taxon>Craniata</taxon>
        <taxon>Vertebrata</taxon>
        <taxon>Euteleostomi</taxon>
        <taxon>Actinopterygii</taxon>
        <taxon>Neopterygii</taxon>
        <taxon>Teleostei</taxon>
        <taxon>Anguilliformes</taxon>
        <taxon>Anguillidae</taxon>
        <taxon>Anguilla</taxon>
    </lineage>
</organism>
<protein>
    <submittedName>
        <fullName evidence="1">Uncharacterized protein</fullName>
    </submittedName>
</protein>
<evidence type="ECO:0000313" key="1">
    <source>
        <dbReference type="EMBL" id="JAH40918.1"/>
    </source>
</evidence>
<dbReference type="EMBL" id="GBXM01067659">
    <property type="protein sequence ID" value="JAH40918.1"/>
    <property type="molecule type" value="Transcribed_RNA"/>
</dbReference>
<reference evidence="1" key="1">
    <citation type="submission" date="2014-11" db="EMBL/GenBank/DDBJ databases">
        <authorList>
            <person name="Amaro Gonzalez C."/>
        </authorList>
    </citation>
    <scope>NUCLEOTIDE SEQUENCE</scope>
</reference>
<sequence>MPLFVFVQPTRLLYRIQINRSGLGVNWKLVKFNL</sequence>
<dbReference type="AlphaFoldDB" id="A0A0E9SK93"/>
<reference evidence="1" key="2">
    <citation type="journal article" date="2015" name="Fish Shellfish Immunol.">
        <title>Early steps in the European eel (Anguilla anguilla)-Vibrio vulnificus interaction in the gills: Role of the RtxA13 toxin.</title>
        <authorList>
            <person name="Callol A."/>
            <person name="Pajuelo D."/>
            <person name="Ebbesson L."/>
            <person name="Teles M."/>
            <person name="MacKenzie S."/>
            <person name="Amaro C."/>
        </authorList>
    </citation>
    <scope>NUCLEOTIDE SEQUENCE</scope>
</reference>